<comment type="similarity">
    <text evidence="11">Belongs to the amiloride-sensitive sodium channel (TC 1.A.6) family.</text>
</comment>
<evidence type="ECO:0000256" key="4">
    <source>
        <dbReference type="ARBA" id="ARBA00022692"/>
    </source>
</evidence>
<protein>
    <submittedName>
        <fullName evidence="13">Uncharacterized protein</fullName>
    </submittedName>
</protein>
<dbReference type="InterPro" id="IPR001873">
    <property type="entry name" value="ENaC"/>
</dbReference>
<evidence type="ECO:0000256" key="5">
    <source>
        <dbReference type="ARBA" id="ARBA00022989"/>
    </source>
</evidence>
<name>E4YP86_OIKDI</name>
<sequence>MDQKKVNEAALFSNFCDNTSAHGLGKISGSKNKILRSTWALIFLVSLAIFFWQTSMLILDYLEYPVNLTMKVVNHRNSTFPSITICNQNRFQKSKLNGTIFEPLARIDDALAKDLSLRKRRSVELHAFAKDEFNSKALVNELFDQAALRNEKLNWTTILNQVPVDRVSSLDNLVSVSREDAEAFGQSFEDFVISCEFDQKECGREDFVSFQHEQYGSCHTFNAHQMKRRITSNIGTEYGLKLILFTDEAEYVGATSATVGVRFDIHQYGSISFPEEHGQNAPVGAATAVSLRANQITRTVLPWNKENCTDKFYNEPDYEGHYTYRSCQKGCLQRHLKKNCGCVTSLYLKKNEPVCDMLDKTKFHYSTVKWPSSQYEGLLLSAISNTTAAAKIRDSADIKSSVKNNLLRLSFTFDELNAKLIEESPKYDIWTLFANIGGTLGLYVGISFITLFEFLEVLADICLFACCYRSSNK</sequence>
<evidence type="ECO:0000256" key="2">
    <source>
        <dbReference type="ARBA" id="ARBA00022448"/>
    </source>
</evidence>
<evidence type="ECO:0000256" key="11">
    <source>
        <dbReference type="RuleBase" id="RU000679"/>
    </source>
</evidence>
<dbReference type="PANTHER" id="PTHR11690">
    <property type="entry name" value="AMILORIDE-SENSITIVE SODIUM CHANNEL-RELATED"/>
    <property type="match status" value="1"/>
</dbReference>
<evidence type="ECO:0000256" key="10">
    <source>
        <dbReference type="ARBA" id="ARBA00023303"/>
    </source>
</evidence>
<dbReference type="EMBL" id="FN654937">
    <property type="protein sequence ID" value="CBY37284.1"/>
    <property type="molecule type" value="Genomic_DNA"/>
</dbReference>
<keyword evidence="4 11" id="KW-0812">Transmembrane</keyword>
<keyword evidence="2 11" id="KW-0813">Transport</keyword>
<evidence type="ECO:0000256" key="3">
    <source>
        <dbReference type="ARBA" id="ARBA00022461"/>
    </source>
</evidence>
<organism evidence="13">
    <name type="scientific">Oikopleura dioica</name>
    <name type="common">Tunicate</name>
    <dbReference type="NCBI Taxonomy" id="34765"/>
    <lineage>
        <taxon>Eukaryota</taxon>
        <taxon>Metazoa</taxon>
        <taxon>Chordata</taxon>
        <taxon>Tunicata</taxon>
        <taxon>Appendicularia</taxon>
        <taxon>Copelata</taxon>
        <taxon>Oikopleuridae</taxon>
        <taxon>Oikopleura</taxon>
    </lineage>
</organism>
<dbReference type="GO" id="GO:0005886">
    <property type="term" value="C:plasma membrane"/>
    <property type="evidence" value="ECO:0007669"/>
    <property type="project" value="TreeGrafter"/>
</dbReference>
<dbReference type="Proteomes" id="UP000011014">
    <property type="component" value="Unassembled WGS sequence"/>
</dbReference>
<evidence type="ECO:0000256" key="7">
    <source>
        <dbReference type="ARBA" id="ARBA00023065"/>
    </source>
</evidence>
<gene>
    <name evidence="13" type="ORF">GSOID_T00030376001</name>
</gene>
<reference evidence="13" key="1">
    <citation type="journal article" date="2010" name="Science">
        <title>Plasticity of animal genome architecture unmasked by rapid evolution of a pelagic tunicate.</title>
        <authorList>
            <person name="Denoeud F."/>
            <person name="Henriet S."/>
            <person name="Mungpakdee S."/>
            <person name="Aury J.M."/>
            <person name="Da Silva C."/>
            <person name="Brinkmann H."/>
            <person name="Mikhaleva J."/>
            <person name="Olsen L.C."/>
            <person name="Jubin C."/>
            <person name="Canestro C."/>
            <person name="Bouquet J.M."/>
            <person name="Danks G."/>
            <person name="Poulain J."/>
            <person name="Campsteijn C."/>
            <person name="Adamski M."/>
            <person name="Cross I."/>
            <person name="Yadetie F."/>
            <person name="Muffato M."/>
            <person name="Louis A."/>
            <person name="Butcher S."/>
            <person name="Tsagkogeorga G."/>
            <person name="Konrad A."/>
            <person name="Singh S."/>
            <person name="Jensen M.F."/>
            <person name="Cong E.H."/>
            <person name="Eikeseth-Otteraa H."/>
            <person name="Noel B."/>
            <person name="Anthouard V."/>
            <person name="Porcel B.M."/>
            <person name="Kachouri-Lafond R."/>
            <person name="Nishino A."/>
            <person name="Ugolini M."/>
            <person name="Chourrout P."/>
            <person name="Nishida H."/>
            <person name="Aasland R."/>
            <person name="Huzurbazar S."/>
            <person name="Westhof E."/>
            <person name="Delsuc F."/>
            <person name="Lehrach H."/>
            <person name="Reinhardt R."/>
            <person name="Weissenbach J."/>
            <person name="Roy S.W."/>
            <person name="Artiguenave F."/>
            <person name="Postlethwait J.H."/>
            <person name="Manak J.R."/>
            <person name="Thompson E.M."/>
            <person name="Jaillon O."/>
            <person name="Du Pasquier L."/>
            <person name="Boudinot P."/>
            <person name="Liberles D.A."/>
            <person name="Volff J.N."/>
            <person name="Philippe H."/>
            <person name="Lenhard B."/>
            <person name="Roest Crollius H."/>
            <person name="Wincker P."/>
            <person name="Chourrout D."/>
        </authorList>
    </citation>
    <scope>NUCLEOTIDE SEQUENCE [LARGE SCALE GENOMIC DNA]</scope>
</reference>
<dbReference type="PRINTS" id="PR01078">
    <property type="entry name" value="AMINACHANNEL"/>
</dbReference>
<evidence type="ECO:0000256" key="8">
    <source>
        <dbReference type="ARBA" id="ARBA00023136"/>
    </source>
</evidence>
<dbReference type="Gene3D" id="2.60.470.10">
    <property type="entry name" value="Acid-sensing ion channels like domains"/>
    <property type="match status" value="1"/>
</dbReference>
<keyword evidence="9 11" id="KW-0739">Sodium transport</keyword>
<proteinExistence type="inferred from homology"/>
<keyword evidence="3 11" id="KW-0894">Sodium channel</keyword>
<dbReference type="GO" id="GO:0015280">
    <property type="term" value="F:ligand-gated sodium channel activity"/>
    <property type="evidence" value="ECO:0007669"/>
    <property type="project" value="TreeGrafter"/>
</dbReference>
<comment type="subcellular location">
    <subcellularLocation>
        <location evidence="1">Membrane</location>
        <topology evidence="1">Multi-pass membrane protein</topology>
    </subcellularLocation>
</comment>
<feature type="transmembrane region" description="Helical" evidence="12">
    <location>
        <begin position="39"/>
        <end position="62"/>
    </location>
</feature>
<dbReference type="PANTHER" id="PTHR11690:SF248">
    <property type="entry name" value="PICKPOCKET 17, ISOFORM A"/>
    <property type="match status" value="1"/>
</dbReference>
<evidence type="ECO:0000313" key="13">
    <source>
        <dbReference type="EMBL" id="CBY37284.1"/>
    </source>
</evidence>
<keyword evidence="6" id="KW-0915">Sodium</keyword>
<keyword evidence="7 11" id="KW-0406">Ion transport</keyword>
<keyword evidence="10 11" id="KW-0407">Ion channel</keyword>
<evidence type="ECO:0000256" key="12">
    <source>
        <dbReference type="SAM" id="Phobius"/>
    </source>
</evidence>
<evidence type="ECO:0000256" key="6">
    <source>
        <dbReference type="ARBA" id="ARBA00023053"/>
    </source>
</evidence>
<dbReference type="Gene3D" id="1.10.287.770">
    <property type="entry name" value="YojJ-like"/>
    <property type="match status" value="1"/>
</dbReference>
<accession>E4YP86</accession>
<evidence type="ECO:0000256" key="1">
    <source>
        <dbReference type="ARBA" id="ARBA00004141"/>
    </source>
</evidence>
<dbReference type="AlphaFoldDB" id="E4YP86"/>
<keyword evidence="5 12" id="KW-1133">Transmembrane helix</keyword>
<evidence type="ECO:0000256" key="9">
    <source>
        <dbReference type="ARBA" id="ARBA00023201"/>
    </source>
</evidence>
<dbReference type="Pfam" id="PF00858">
    <property type="entry name" value="ASC"/>
    <property type="match status" value="1"/>
</dbReference>
<keyword evidence="8 12" id="KW-0472">Membrane</keyword>